<feature type="compositionally biased region" description="Polar residues" evidence="1">
    <location>
        <begin position="54"/>
        <end position="68"/>
    </location>
</feature>
<comment type="caution">
    <text evidence="2">The sequence shown here is derived from an EMBL/GenBank/DDBJ whole genome shotgun (WGS) entry which is preliminary data.</text>
</comment>
<gene>
    <name evidence="2" type="ORF">CCR75_009415</name>
</gene>
<feature type="compositionally biased region" description="Basic residues" evidence="1">
    <location>
        <begin position="156"/>
        <end position="173"/>
    </location>
</feature>
<dbReference type="OrthoDB" id="128211at2759"/>
<feature type="region of interest" description="Disordered" evidence="1">
    <location>
        <begin position="23"/>
        <end position="68"/>
    </location>
</feature>
<keyword evidence="3" id="KW-1185">Reference proteome</keyword>
<feature type="compositionally biased region" description="Basic and acidic residues" evidence="1">
    <location>
        <begin position="125"/>
        <end position="134"/>
    </location>
</feature>
<feature type="region of interest" description="Disordered" evidence="1">
    <location>
        <begin position="155"/>
        <end position="180"/>
    </location>
</feature>
<feature type="region of interest" description="Disordered" evidence="1">
    <location>
        <begin position="125"/>
        <end position="144"/>
    </location>
</feature>
<organism evidence="2 3">
    <name type="scientific">Bremia lactucae</name>
    <name type="common">Lettuce downy mildew</name>
    <dbReference type="NCBI Taxonomy" id="4779"/>
    <lineage>
        <taxon>Eukaryota</taxon>
        <taxon>Sar</taxon>
        <taxon>Stramenopiles</taxon>
        <taxon>Oomycota</taxon>
        <taxon>Peronosporomycetes</taxon>
        <taxon>Peronosporales</taxon>
        <taxon>Peronosporaceae</taxon>
        <taxon>Bremia</taxon>
    </lineage>
</organism>
<dbReference type="AlphaFoldDB" id="A0A976IH71"/>
<dbReference type="RefSeq" id="XP_067821064.1">
    <property type="nucleotide sequence ID" value="XM_067967454.1"/>
</dbReference>
<dbReference type="EMBL" id="SHOA02000015">
    <property type="protein sequence ID" value="TDH71565.1"/>
    <property type="molecule type" value="Genomic_DNA"/>
</dbReference>
<reference evidence="2 3" key="1">
    <citation type="journal article" date="2021" name="Genome Biol.">
        <title>AFLAP: assembly-free linkage analysis pipeline using k-mers from genome sequencing data.</title>
        <authorList>
            <person name="Fletcher K."/>
            <person name="Zhang L."/>
            <person name="Gil J."/>
            <person name="Han R."/>
            <person name="Cavanaugh K."/>
            <person name="Michelmore R."/>
        </authorList>
    </citation>
    <scope>NUCLEOTIDE SEQUENCE [LARGE SCALE GENOMIC DNA]</scope>
    <source>
        <strain evidence="2 3">SF5</strain>
    </source>
</reference>
<proteinExistence type="predicted"/>
<accession>A0A976IH71</accession>
<dbReference type="KEGG" id="blac:94353125"/>
<dbReference type="GeneID" id="94353125"/>
<sequence length="180" mass="20906">MSSDDEGVLFRANALDIVKSWMPGGDEELNENKVQQQLEKHPQRNPVTLYRPTSALSGMSLPSLTRPNTVNVNTDAVQINCDREMKQKLLRKSRGSREDESVMAELNMKLQREEVEDDEEKRLIISKTHDNKESMKRKRTTHDELLDKLRQEAAQKKAKNLKRKLQLQRKKLQQQKEISA</sequence>
<dbReference type="Proteomes" id="UP000294530">
    <property type="component" value="Unassembled WGS sequence"/>
</dbReference>
<protein>
    <submittedName>
        <fullName evidence="2">Uncharacterized protein</fullName>
    </submittedName>
</protein>
<name>A0A976IH71_BRELC</name>
<evidence type="ECO:0000313" key="2">
    <source>
        <dbReference type="EMBL" id="TDH71565.1"/>
    </source>
</evidence>
<evidence type="ECO:0000256" key="1">
    <source>
        <dbReference type="SAM" id="MobiDB-lite"/>
    </source>
</evidence>
<evidence type="ECO:0000313" key="3">
    <source>
        <dbReference type="Proteomes" id="UP000294530"/>
    </source>
</evidence>